<protein>
    <recommendedName>
        <fullName evidence="5">Agenet domain-containing protein</fullName>
    </recommendedName>
</protein>
<gene>
    <name evidence="6" type="ORF">LIER_06641</name>
</gene>
<keyword evidence="2" id="KW-0341">Growth regulation</keyword>
<evidence type="ECO:0000256" key="4">
    <source>
        <dbReference type="SAM" id="MobiDB-lite"/>
    </source>
</evidence>
<feature type="compositionally biased region" description="Basic and acidic residues" evidence="4">
    <location>
        <begin position="205"/>
        <end position="215"/>
    </location>
</feature>
<organism evidence="6 7">
    <name type="scientific">Lithospermum erythrorhizon</name>
    <name type="common">Purple gromwell</name>
    <name type="synonym">Lithospermum officinale var. erythrorhizon</name>
    <dbReference type="NCBI Taxonomy" id="34254"/>
    <lineage>
        <taxon>Eukaryota</taxon>
        <taxon>Viridiplantae</taxon>
        <taxon>Streptophyta</taxon>
        <taxon>Embryophyta</taxon>
        <taxon>Tracheophyta</taxon>
        <taxon>Spermatophyta</taxon>
        <taxon>Magnoliopsida</taxon>
        <taxon>eudicotyledons</taxon>
        <taxon>Gunneridae</taxon>
        <taxon>Pentapetalae</taxon>
        <taxon>asterids</taxon>
        <taxon>lamiids</taxon>
        <taxon>Boraginales</taxon>
        <taxon>Boraginaceae</taxon>
        <taxon>Boraginoideae</taxon>
        <taxon>Lithospermeae</taxon>
        <taxon>Lithospermum</taxon>
    </lineage>
</organism>
<evidence type="ECO:0000313" key="7">
    <source>
        <dbReference type="Proteomes" id="UP001454036"/>
    </source>
</evidence>
<feature type="compositionally biased region" description="Polar residues" evidence="4">
    <location>
        <begin position="298"/>
        <end position="307"/>
    </location>
</feature>
<keyword evidence="7" id="KW-1185">Reference proteome</keyword>
<evidence type="ECO:0000259" key="5">
    <source>
        <dbReference type="SMART" id="SM00743"/>
    </source>
</evidence>
<feature type="region of interest" description="Disordered" evidence="4">
    <location>
        <begin position="298"/>
        <end position="345"/>
    </location>
</feature>
<comment type="caution">
    <text evidence="6">The sequence shown here is derived from an EMBL/GenBank/DDBJ whole genome shotgun (WGS) entry which is preliminary data.</text>
</comment>
<reference evidence="6 7" key="1">
    <citation type="submission" date="2024-01" db="EMBL/GenBank/DDBJ databases">
        <title>The complete chloroplast genome sequence of Lithospermum erythrorhizon: insights into the phylogenetic relationship among Boraginaceae species and the maternal lineages of purple gromwells.</title>
        <authorList>
            <person name="Okada T."/>
            <person name="Watanabe K."/>
        </authorList>
    </citation>
    <scope>NUCLEOTIDE SEQUENCE [LARGE SCALE GENOMIC DNA]</scope>
</reference>
<sequence>MRIITGDAIFFKVGEKVEVTSNVTGFTISRYKATIISPPKSKKCKKLMKDWIWVEYETIFDKFDPLKKFQDFINPLLIRPLPPNLSKCSNFKKYDNVEAYYKEGWFSGVILDVMNNGLKYLVAFLHPYQEFAFDKEKLRVHMQWLGGRIWRRWYPSDMMSIPFSTRNIVETDADSVLESTPVVISPAELAPSPGKELKQTTSGDAEGRPSSDRRNAVQSKDAPQKFIQTCPLTSSKGDTQCSGKRKAIDDSHSRSPGKGNRVTEVVDVINEPEKVVVEQATNVGETVVTSLLESTPAVISTPEQTPSPLKKLKQSTSGHAERRPSSDRKNAVQSKDAPQNFLQPCPLSSSKCDTLYARKRKTSDGQTYSSLSIPNNEPIKKNDDSDSSSLAKRNQVTKVVDAINEPEKVIYEQGDCGSKARVSCSEPASTECPKASPITSCFSLRSDNSQSWPFTKKSGMWKVIESMEVFKKVPQMPHFSPLTEYEEKSREILAINMMMKYSYEIEMISAGSPDDLSSIQGTLKSLKVLESHGFNTNPLQVHLNKLLVKMEEEEELKRNLEEVESGIRKCQDEKTEIERKVTDLDGQIKSLAEQIKLLQKQSRAEKSVKDVKDLQLANLETQRDIMTMKLHVFQLARKLPFEW</sequence>
<dbReference type="PANTHER" id="PTHR31917:SF152">
    <property type="entry name" value="AGENET DOMAIN-CONTAINING PROTEIN"/>
    <property type="match status" value="1"/>
</dbReference>
<evidence type="ECO:0000256" key="2">
    <source>
        <dbReference type="ARBA" id="ARBA00022604"/>
    </source>
</evidence>
<accession>A0AAV3P9K5</accession>
<feature type="domain" description="Agenet" evidence="5">
    <location>
        <begin position="89"/>
        <end position="146"/>
    </location>
</feature>
<dbReference type="InterPro" id="IPR014002">
    <property type="entry name" value="Agenet_dom_plant"/>
</dbReference>
<keyword evidence="3" id="KW-0175">Coiled coil</keyword>
<dbReference type="Pfam" id="PF05641">
    <property type="entry name" value="Agenet"/>
    <property type="match status" value="1"/>
</dbReference>
<feature type="region of interest" description="Disordered" evidence="4">
    <location>
        <begin position="185"/>
        <end position="262"/>
    </location>
</feature>
<dbReference type="InterPro" id="IPR008395">
    <property type="entry name" value="Agenet-like_dom"/>
</dbReference>
<keyword evidence="1" id="KW-0813">Transport</keyword>
<dbReference type="AlphaFoldDB" id="A0AAV3P9K5"/>
<dbReference type="SMART" id="SM00743">
    <property type="entry name" value="Agenet"/>
    <property type="match status" value="1"/>
</dbReference>
<dbReference type="Proteomes" id="UP001454036">
    <property type="component" value="Unassembled WGS sequence"/>
</dbReference>
<feature type="region of interest" description="Disordered" evidence="4">
    <location>
        <begin position="363"/>
        <end position="393"/>
    </location>
</feature>
<dbReference type="PANTHER" id="PTHR31917">
    <property type="entry name" value="AGENET DOMAIN-CONTAINING PROTEIN-RELATED"/>
    <property type="match status" value="1"/>
</dbReference>
<feature type="compositionally biased region" description="Polar residues" evidence="4">
    <location>
        <begin position="226"/>
        <end position="242"/>
    </location>
</feature>
<evidence type="ECO:0000256" key="3">
    <source>
        <dbReference type="SAM" id="Coils"/>
    </source>
</evidence>
<feature type="compositionally biased region" description="Polar residues" evidence="4">
    <location>
        <begin position="331"/>
        <end position="345"/>
    </location>
</feature>
<dbReference type="Pfam" id="PF05266">
    <property type="entry name" value="DUF724"/>
    <property type="match status" value="1"/>
</dbReference>
<dbReference type="InterPro" id="IPR007930">
    <property type="entry name" value="DUF724"/>
</dbReference>
<dbReference type="EMBL" id="BAABME010000980">
    <property type="protein sequence ID" value="GAA0146763.1"/>
    <property type="molecule type" value="Genomic_DNA"/>
</dbReference>
<feature type="compositionally biased region" description="Basic and acidic residues" evidence="4">
    <location>
        <begin position="319"/>
        <end position="330"/>
    </location>
</feature>
<feature type="compositionally biased region" description="Polar residues" evidence="4">
    <location>
        <begin position="364"/>
        <end position="375"/>
    </location>
</feature>
<proteinExistence type="predicted"/>
<feature type="coiled-coil region" evidence="3">
    <location>
        <begin position="543"/>
        <end position="601"/>
    </location>
</feature>
<name>A0AAV3P9K5_LITER</name>
<evidence type="ECO:0000256" key="1">
    <source>
        <dbReference type="ARBA" id="ARBA00022448"/>
    </source>
</evidence>
<evidence type="ECO:0000313" key="6">
    <source>
        <dbReference type="EMBL" id="GAA0146763.1"/>
    </source>
</evidence>
<dbReference type="CDD" id="cd20406">
    <property type="entry name" value="Tudor_Agenet_AtDUF_rpt2_4"/>
    <property type="match status" value="1"/>
</dbReference>